<sequence length="343" mass="40012">MGCISTYLPIRKLLRLLLFLLTLMFLGIIFGLIRSDGKNAAIQGKFPSEMRSSNEDSREPIIKETLVVTPKVDRDISSVERVVPNTTFVYFIIPKCGSRTLFYLVSNLKEKNGWGEVSALTKLVKERRRDRTSMVQEYVDNATRPAFLYVDTSFVPLRDSGDLVYISLIRDPLERFLSAYYFEKSGDGIQGPDTGLKGKYERDYFSHCQKSRRNDTCFGHWLGKTIHPRFCGVTSICSQMARKTIERAKRIASQTFSVVGILEEFDKFLQLLEKKYPAHFKGFYEMYQKSETREFVSKVKTKEKERPRPDIIEKMKEDMKLDYEFYGFVKDQFHKQLDEMDIR</sequence>
<dbReference type="Pfam" id="PF03567">
    <property type="entry name" value="Sulfotransfer_2"/>
    <property type="match status" value="1"/>
</dbReference>
<proteinExistence type="inferred from homology"/>
<keyword evidence="6 10" id="KW-1133">Transmembrane helix</keyword>
<dbReference type="Gene3D" id="3.40.50.300">
    <property type="entry name" value="P-loop containing nucleotide triphosphate hydrolases"/>
    <property type="match status" value="1"/>
</dbReference>
<dbReference type="AlphaFoldDB" id="A0A2G8L7H3"/>
<evidence type="ECO:0000256" key="5">
    <source>
        <dbReference type="ARBA" id="ARBA00022968"/>
    </source>
</evidence>
<keyword evidence="8 10" id="KW-0472">Membrane</keyword>
<evidence type="ECO:0000256" key="9">
    <source>
        <dbReference type="ARBA" id="ARBA00023180"/>
    </source>
</evidence>
<keyword evidence="4 10" id="KW-0812">Transmembrane</keyword>
<accession>A0A2G8L7H3</accession>
<evidence type="ECO:0000256" key="2">
    <source>
        <dbReference type="ARBA" id="ARBA00010569"/>
    </source>
</evidence>
<reference evidence="11 12" key="1">
    <citation type="journal article" date="2017" name="PLoS Biol.">
        <title>The sea cucumber genome provides insights into morphological evolution and visceral regeneration.</title>
        <authorList>
            <person name="Zhang X."/>
            <person name="Sun L."/>
            <person name="Yuan J."/>
            <person name="Sun Y."/>
            <person name="Gao Y."/>
            <person name="Zhang L."/>
            <person name="Li S."/>
            <person name="Dai H."/>
            <person name="Hamel J.F."/>
            <person name="Liu C."/>
            <person name="Yu Y."/>
            <person name="Liu S."/>
            <person name="Lin W."/>
            <person name="Guo K."/>
            <person name="Jin S."/>
            <person name="Xu P."/>
            <person name="Storey K.B."/>
            <person name="Huan P."/>
            <person name="Zhang T."/>
            <person name="Zhou Y."/>
            <person name="Zhang J."/>
            <person name="Lin C."/>
            <person name="Li X."/>
            <person name="Xing L."/>
            <person name="Huo D."/>
            <person name="Sun M."/>
            <person name="Wang L."/>
            <person name="Mercier A."/>
            <person name="Li F."/>
            <person name="Yang H."/>
            <person name="Xiang J."/>
        </authorList>
    </citation>
    <scope>NUCLEOTIDE SEQUENCE [LARGE SCALE GENOMIC DNA]</scope>
    <source>
        <strain evidence="11">Shaxun</strain>
        <tissue evidence="11">Muscle</tissue>
    </source>
</reference>
<keyword evidence="7" id="KW-0333">Golgi apparatus</keyword>
<evidence type="ECO:0000256" key="8">
    <source>
        <dbReference type="ARBA" id="ARBA00023136"/>
    </source>
</evidence>
<feature type="transmembrane region" description="Helical" evidence="10">
    <location>
        <begin position="12"/>
        <end position="33"/>
    </location>
</feature>
<dbReference type="PANTHER" id="PTHR12129">
    <property type="entry name" value="HEPARAN SULFATE 2-O-SULFOTRANSFERASE"/>
    <property type="match status" value="1"/>
</dbReference>
<keyword evidence="9" id="KW-0325">Glycoprotein</keyword>
<comment type="similarity">
    <text evidence="2">Belongs to the sulfotransferase 3 family.</text>
</comment>
<dbReference type="PANTHER" id="PTHR12129:SF15">
    <property type="entry name" value="URONYL 2-SULFOTRANSFERASE"/>
    <property type="match status" value="1"/>
</dbReference>
<dbReference type="GO" id="GO:0008146">
    <property type="term" value="F:sulfotransferase activity"/>
    <property type="evidence" value="ECO:0007669"/>
    <property type="project" value="InterPro"/>
</dbReference>
<keyword evidence="5" id="KW-0735">Signal-anchor</keyword>
<keyword evidence="3 11" id="KW-0808">Transferase</keyword>
<dbReference type="GO" id="GO:0000139">
    <property type="term" value="C:Golgi membrane"/>
    <property type="evidence" value="ECO:0007669"/>
    <property type="project" value="UniProtKB-SubCell"/>
</dbReference>
<dbReference type="InterPro" id="IPR005331">
    <property type="entry name" value="Sulfotransferase"/>
</dbReference>
<comment type="caution">
    <text evidence="11">The sequence shown here is derived from an EMBL/GenBank/DDBJ whole genome shotgun (WGS) entry which is preliminary data.</text>
</comment>
<dbReference type="InterPro" id="IPR027417">
    <property type="entry name" value="P-loop_NTPase"/>
</dbReference>
<name>A0A2G8L7H3_STIJA</name>
<organism evidence="11 12">
    <name type="scientific">Stichopus japonicus</name>
    <name type="common">Sea cucumber</name>
    <dbReference type="NCBI Taxonomy" id="307972"/>
    <lineage>
        <taxon>Eukaryota</taxon>
        <taxon>Metazoa</taxon>
        <taxon>Echinodermata</taxon>
        <taxon>Eleutherozoa</taxon>
        <taxon>Echinozoa</taxon>
        <taxon>Holothuroidea</taxon>
        <taxon>Aspidochirotacea</taxon>
        <taxon>Aspidochirotida</taxon>
        <taxon>Stichopodidae</taxon>
        <taxon>Apostichopus</taxon>
    </lineage>
</organism>
<dbReference type="InterPro" id="IPR007734">
    <property type="entry name" value="Heparan_SO4_2-O-STrfase"/>
</dbReference>
<evidence type="ECO:0000313" key="11">
    <source>
        <dbReference type="EMBL" id="PIK56213.1"/>
    </source>
</evidence>
<evidence type="ECO:0000256" key="6">
    <source>
        <dbReference type="ARBA" id="ARBA00022989"/>
    </source>
</evidence>
<dbReference type="Proteomes" id="UP000230750">
    <property type="component" value="Unassembled WGS sequence"/>
</dbReference>
<keyword evidence="12" id="KW-1185">Reference proteome</keyword>
<evidence type="ECO:0000256" key="7">
    <source>
        <dbReference type="ARBA" id="ARBA00023034"/>
    </source>
</evidence>
<dbReference type="STRING" id="307972.A0A2G8L7H3"/>
<dbReference type="SUPFAM" id="SSF52540">
    <property type="entry name" value="P-loop containing nucleoside triphosphate hydrolases"/>
    <property type="match status" value="1"/>
</dbReference>
<dbReference type="OrthoDB" id="10019582at2759"/>
<evidence type="ECO:0000313" key="12">
    <source>
        <dbReference type="Proteomes" id="UP000230750"/>
    </source>
</evidence>
<evidence type="ECO:0000256" key="4">
    <source>
        <dbReference type="ARBA" id="ARBA00022692"/>
    </source>
</evidence>
<protein>
    <submittedName>
        <fullName evidence="11">Putative uronyl 2-sulfotransferase</fullName>
    </submittedName>
</protein>
<dbReference type="EMBL" id="MRZV01000183">
    <property type="protein sequence ID" value="PIK56213.1"/>
    <property type="molecule type" value="Genomic_DNA"/>
</dbReference>
<evidence type="ECO:0000256" key="10">
    <source>
        <dbReference type="SAM" id="Phobius"/>
    </source>
</evidence>
<gene>
    <name evidence="11" type="ORF">BSL78_06851</name>
</gene>
<evidence type="ECO:0000256" key="1">
    <source>
        <dbReference type="ARBA" id="ARBA00004323"/>
    </source>
</evidence>
<comment type="subcellular location">
    <subcellularLocation>
        <location evidence="1">Golgi apparatus membrane</location>
        <topology evidence="1">Single-pass type II membrane protein</topology>
    </subcellularLocation>
</comment>
<evidence type="ECO:0000256" key="3">
    <source>
        <dbReference type="ARBA" id="ARBA00022679"/>
    </source>
</evidence>